<dbReference type="Proteomes" id="UP000322887">
    <property type="component" value="Chromosome"/>
</dbReference>
<evidence type="ECO:0000313" key="2">
    <source>
        <dbReference type="EMBL" id="QEG15526.1"/>
    </source>
</evidence>
<protein>
    <submittedName>
        <fullName evidence="2">ParB-like nuclease domain protein</fullName>
    </submittedName>
</protein>
<organism evidence="2 3">
    <name type="scientific">Gimesia maris</name>
    <dbReference type="NCBI Taxonomy" id="122"/>
    <lineage>
        <taxon>Bacteria</taxon>
        <taxon>Pseudomonadati</taxon>
        <taxon>Planctomycetota</taxon>
        <taxon>Planctomycetia</taxon>
        <taxon>Planctomycetales</taxon>
        <taxon>Planctomycetaceae</taxon>
        <taxon>Gimesia</taxon>
    </lineage>
</organism>
<dbReference type="InterPro" id="IPR003115">
    <property type="entry name" value="ParB_N"/>
</dbReference>
<accession>A0ABX5YIM1</accession>
<dbReference type="InterPro" id="IPR036086">
    <property type="entry name" value="ParB/Sulfiredoxin_sf"/>
</dbReference>
<dbReference type="SUPFAM" id="SSF110849">
    <property type="entry name" value="ParB/Sulfiredoxin"/>
    <property type="match status" value="1"/>
</dbReference>
<evidence type="ECO:0000313" key="3">
    <source>
        <dbReference type="Proteomes" id="UP000322887"/>
    </source>
</evidence>
<gene>
    <name evidence="2" type="ORF">GmarT_13670</name>
</gene>
<sequence>MFFVGFSIGVLVFTFIEQNSGGFLNYVLNHVRLDKLAMHPLSITLYGYDIDRSFIASVRQHGIICPIQVTQDLIIVDGHKRFQAAKEVGIIEDHVIVRLDLNDEWSIQEALIECNRHRDRSAEVKLHERQVLASIADERRRERELVTGRQEAVAVGLPQYEPFQFSPYQWEYDP</sequence>
<name>A0ABX5YIM1_9PLAN</name>
<dbReference type="SMART" id="SM00470">
    <property type="entry name" value="ParB"/>
    <property type="match status" value="1"/>
</dbReference>
<dbReference type="EMBL" id="CP042910">
    <property type="protein sequence ID" value="QEG15526.1"/>
    <property type="molecule type" value="Genomic_DNA"/>
</dbReference>
<evidence type="ECO:0000259" key="1">
    <source>
        <dbReference type="SMART" id="SM00470"/>
    </source>
</evidence>
<proteinExistence type="predicted"/>
<reference evidence="2 3" key="1">
    <citation type="submission" date="2019-08" db="EMBL/GenBank/DDBJ databases">
        <title>Deep-cultivation of Planctomycetes and their phenomic and genomic characterization uncovers novel biology.</title>
        <authorList>
            <person name="Wiegand S."/>
            <person name="Jogler M."/>
            <person name="Boedeker C."/>
            <person name="Pinto D."/>
            <person name="Vollmers J."/>
            <person name="Rivas-Marin E."/>
            <person name="Kohn T."/>
            <person name="Peeters S.H."/>
            <person name="Heuer A."/>
            <person name="Rast P."/>
            <person name="Oberbeckmann S."/>
            <person name="Bunk B."/>
            <person name="Jeske O."/>
            <person name="Meyerdierks A."/>
            <person name="Storesund J.E."/>
            <person name="Kallscheuer N."/>
            <person name="Luecker S."/>
            <person name="Lage O.M."/>
            <person name="Pohl T."/>
            <person name="Merkel B.J."/>
            <person name="Hornburger P."/>
            <person name="Mueller R.-W."/>
            <person name="Bruemmer F."/>
            <person name="Labrenz M."/>
            <person name="Spormann A.M."/>
            <person name="Op den Camp H."/>
            <person name="Overmann J."/>
            <person name="Amann R."/>
            <person name="Jetten M.S.M."/>
            <person name="Mascher T."/>
            <person name="Medema M.H."/>
            <person name="Devos D.P."/>
            <person name="Kaster A.-K."/>
            <person name="Ovreas L."/>
            <person name="Rohde M."/>
            <person name="Galperin M.Y."/>
            <person name="Jogler C."/>
        </authorList>
    </citation>
    <scope>NUCLEOTIDE SEQUENCE [LARGE SCALE GENOMIC DNA]</scope>
    <source>
        <strain evidence="2 3">DSM 8797</strain>
    </source>
</reference>
<dbReference type="Pfam" id="PF02195">
    <property type="entry name" value="ParB_N"/>
    <property type="match status" value="1"/>
</dbReference>
<keyword evidence="3" id="KW-1185">Reference proteome</keyword>
<feature type="domain" description="ParB-like N-terminal" evidence="1">
    <location>
        <begin position="29"/>
        <end position="111"/>
    </location>
</feature>
<dbReference type="Gene3D" id="3.90.1530.10">
    <property type="entry name" value="Conserved hypothetical protein from pyrococcus furiosus pfu- 392566-001, ParB domain"/>
    <property type="match status" value="1"/>
</dbReference>